<dbReference type="EMBL" id="BOMG01000035">
    <property type="protein sequence ID" value="GID53876.1"/>
    <property type="molecule type" value="Genomic_DNA"/>
</dbReference>
<dbReference type="Proteomes" id="UP000612282">
    <property type="component" value="Unassembled WGS sequence"/>
</dbReference>
<reference evidence="2 3" key="1">
    <citation type="submission" date="2021-01" db="EMBL/GenBank/DDBJ databases">
        <title>Whole genome shotgun sequence of Actinoplanes couchii NBRC 106145.</title>
        <authorList>
            <person name="Komaki H."/>
            <person name="Tamura T."/>
        </authorList>
    </citation>
    <scope>NUCLEOTIDE SEQUENCE [LARGE SCALE GENOMIC DNA]</scope>
    <source>
        <strain evidence="2 3">NBRC 106145</strain>
    </source>
</reference>
<evidence type="ECO:0000313" key="3">
    <source>
        <dbReference type="Proteomes" id="UP000612282"/>
    </source>
</evidence>
<feature type="transmembrane region" description="Helical" evidence="1">
    <location>
        <begin position="59"/>
        <end position="78"/>
    </location>
</feature>
<protein>
    <submittedName>
        <fullName evidence="2">Uncharacterized protein</fullName>
    </submittedName>
</protein>
<keyword evidence="1" id="KW-0812">Transmembrane</keyword>
<organism evidence="2 3">
    <name type="scientific">Actinoplanes couchii</name>
    <dbReference type="NCBI Taxonomy" id="403638"/>
    <lineage>
        <taxon>Bacteria</taxon>
        <taxon>Bacillati</taxon>
        <taxon>Actinomycetota</taxon>
        <taxon>Actinomycetes</taxon>
        <taxon>Micromonosporales</taxon>
        <taxon>Micromonosporaceae</taxon>
        <taxon>Actinoplanes</taxon>
    </lineage>
</organism>
<name>A0ABQ3X5V4_9ACTN</name>
<keyword evidence="1" id="KW-1133">Transmembrane helix</keyword>
<feature type="transmembrane region" description="Helical" evidence="1">
    <location>
        <begin position="226"/>
        <end position="248"/>
    </location>
</feature>
<keyword evidence="3" id="KW-1185">Reference proteome</keyword>
<evidence type="ECO:0000313" key="2">
    <source>
        <dbReference type="EMBL" id="GID53876.1"/>
    </source>
</evidence>
<accession>A0ABQ3X5V4</accession>
<feature type="transmembrane region" description="Helical" evidence="1">
    <location>
        <begin position="165"/>
        <end position="186"/>
    </location>
</feature>
<feature type="transmembrane region" description="Helical" evidence="1">
    <location>
        <begin position="6"/>
        <end position="25"/>
    </location>
</feature>
<evidence type="ECO:0000256" key="1">
    <source>
        <dbReference type="SAM" id="Phobius"/>
    </source>
</evidence>
<sequence length="441" mass="47916">MTLPVPAIAVPAFALTWWLSCYLIGRDPRRASLRWPACGLLSYALGVAVWTVAPGSEAAEILLCVPALCWAGAVVALLPLTPVERRPIDRGALTLGALFLLIIMFLPQVGRLVVLAPLVGALVLLWRMRAQVSPVSLPLALTSMAVLYTAGLALLLFPFGGEVPAIAAIGVDLLVFGYLMAVAHAAESGERLGPDVRRSLAGGLTAALLLGVPAGLTIWLAGDKDVVTVLQFVVVAAGATVAGLGDLVRRAMDRLALGDDSGLRADRSALFLNADALLRRREPRRLEALGEPEFLRLTRRALTDFGDLNRLARSPLTDLPLVGLRLAGREDQPRARAGALRAVLRECVSELRPAGPFGTTDDWRHYNVLQFCCVLGLNPYSRRVRVDGLSREARLVVDWFRRYVPEDVTKQWLREAAMVVAERLWTEMEGRQLPTRSIKTP</sequence>
<feature type="transmembrane region" description="Helical" evidence="1">
    <location>
        <begin position="37"/>
        <end position="53"/>
    </location>
</feature>
<feature type="transmembrane region" description="Helical" evidence="1">
    <location>
        <begin position="198"/>
        <end position="220"/>
    </location>
</feature>
<comment type="caution">
    <text evidence="2">The sequence shown here is derived from an EMBL/GenBank/DDBJ whole genome shotgun (WGS) entry which is preliminary data.</text>
</comment>
<feature type="transmembrane region" description="Helical" evidence="1">
    <location>
        <begin position="90"/>
        <end position="106"/>
    </location>
</feature>
<keyword evidence="1" id="KW-0472">Membrane</keyword>
<feature type="transmembrane region" description="Helical" evidence="1">
    <location>
        <begin position="135"/>
        <end position="159"/>
    </location>
</feature>
<gene>
    <name evidence="2" type="ORF">Aco03nite_022800</name>
</gene>
<proteinExistence type="predicted"/>